<dbReference type="PANTHER" id="PTHR37024">
    <property type="entry name" value="TYPE VI SECRETION SYSTEM DUF2094 AND IMPA-RELATED DOMAIN PROTEIN"/>
    <property type="match status" value="1"/>
</dbReference>
<dbReference type="NCBIfam" id="TIGR03362">
    <property type="entry name" value="VI_chp_7"/>
    <property type="match status" value="1"/>
</dbReference>
<dbReference type="STRING" id="574349.SAMN05443545_104175"/>
<sequence>MRITTETQLSPILESLSFGSDGIGHALDDHEEYAWLDQEMLKVGSLQHGTIDWQGAENCAATLLAEQGKHLKVLGHLLHCLQREGDGMRFALSLRLLSGVLERWWHLAYPFAGPRGAKGRARLFQQLTQRASVLAQHIDFTAAGDEYKACCDAVDALVDQADGNGLPVSSLHELRRLLATAEPRDMEVTQDTSPSSPPRQGAASSTHTPAAAAADMSKLALESGNDRANRQTLLKLADHLNEQAQGEPLGYRLRRYAIWHGIHAPPPSRDGGATELMPPSADRVADYRDAVASGITPEGGGYQWWQRIEHSLAVSPYWLEGHRLSAEVAIMLGHERCAESIRDELHRFVRRLEGIDALMFNDGTPFMDEATRQWLASSPDERMQSVSHAGGDPWQEAFEEARRRMNNDGLAMGLAVLEEGLDGARSPRDDAYWRLASADLLHEAGLHALAKRHYQALYQTLSDIDLSRWEPGLLSRLEMSLKG</sequence>
<proteinExistence type="predicted"/>
<name>A0A1H2ZKE5_9GAMM</name>
<reference evidence="3 4" key="1">
    <citation type="submission" date="2016-10" db="EMBL/GenBank/DDBJ databases">
        <authorList>
            <person name="de Groot N.N."/>
        </authorList>
    </citation>
    <scope>NUCLEOTIDE SEQUENCE [LARGE SCALE GENOMIC DNA]</scope>
    <source>
        <strain evidence="3 4">DSM 19219</strain>
    </source>
</reference>
<feature type="region of interest" description="Disordered" evidence="1">
    <location>
        <begin position="182"/>
        <end position="214"/>
    </location>
</feature>
<evidence type="ECO:0000259" key="2">
    <source>
        <dbReference type="Pfam" id="PF06812"/>
    </source>
</evidence>
<dbReference type="Proteomes" id="UP000198500">
    <property type="component" value="Unassembled WGS sequence"/>
</dbReference>
<dbReference type="AlphaFoldDB" id="A0A1H2ZKE5"/>
<dbReference type="Pfam" id="PF06812">
    <property type="entry name" value="ImpA_N"/>
    <property type="match status" value="1"/>
</dbReference>
<evidence type="ECO:0000313" key="3">
    <source>
        <dbReference type="EMBL" id="SDX17861.1"/>
    </source>
</evidence>
<feature type="compositionally biased region" description="Low complexity" evidence="1">
    <location>
        <begin position="202"/>
        <end position="214"/>
    </location>
</feature>
<evidence type="ECO:0000313" key="4">
    <source>
        <dbReference type="Proteomes" id="UP000198500"/>
    </source>
</evidence>
<dbReference type="OrthoDB" id="1522895at2"/>
<evidence type="ECO:0000256" key="1">
    <source>
        <dbReference type="SAM" id="MobiDB-lite"/>
    </source>
</evidence>
<dbReference type="PANTHER" id="PTHR37024:SF3">
    <property type="entry name" value="TYPE VI SECRETION SYSTEM PROTEIN TSSA"/>
    <property type="match status" value="1"/>
</dbReference>
<dbReference type="RefSeq" id="WP_092569192.1">
    <property type="nucleotide sequence ID" value="NZ_BMXH01000001.1"/>
</dbReference>
<organism evidence="3 4">
    <name type="scientific">Aidingimonas halophila</name>
    <dbReference type="NCBI Taxonomy" id="574349"/>
    <lineage>
        <taxon>Bacteria</taxon>
        <taxon>Pseudomonadati</taxon>
        <taxon>Pseudomonadota</taxon>
        <taxon>Gammaproteobacteria</taxon>
        <taxon>Oceanospirillales</taxon>
        <taxon>Halomonadaceae</taxon>
        <taxon>Aidingimonas</taxon>
    </lineage>
</organism>
<keyword evidence="4" id="KW-1185">Reference proteome</keyword>
<protein>
    <submittedName>
        <fullName evidence="3">Type VI secretion system protein VasJ</fullName>
    </submittedName>
</protein>
<dbReference type="InterPro" id="IPR017739">
    <property type="entry name" value="T6SS-assoc_VCA0119"/>
</dbReference>
<dbReference type="Pfam" id="PF16989">
    <property type="entry name" value="T6SS_VasJ"/>
    <property type="match status" value="1"/>
</dbReference>
<gene>
    <name evidence="3" type="ORF">SAMN05443545_104175</name>
</gene>
<dbReference type="InterPro" id="IPR010657">
    <property type="entry name" value="ImpA_N"/>
</dbReference>
<accession>A0A1H2ZKE5</accession>
<feature type="domain" description="ImpA N-terminal" evidence="2">
    <location>
        <begin position="23"/>
        <end position="128"/>
    </location>
</feature>
<dbReference type="EMBL" id="FNNI01000004">
    <property type="protein sequence ID" value="SDX17861.1"/>
    <property type="molecule type" value="Genomic_DNA"/>
</dbReference>